<proteinExistence type="predicted"/>
<dbReference type="OrthoDB" id="5424209at2759"/>
<dbReference type="Proteomes" id="UP001049176">
    <property type="component" value="Chromosome 9"/>
</dbReference>
<dbReference type="KEGG" id="more:E1B28_013655"/>
<dbReference type="AlphaFoldDB" id="A0A9P7UN05"/>
<comment type="caution">
    <text evidence="1">The sequence shown here is derived from an EMBL/GenBank/DDBJ whole genome shotgun (WGS) entry which is preliminary data.</text>
</comment>
<reference evidence="1" key="1">
    <citation type="journal article" date="2021" name="Genome Biol. Evol.">
        <title>The assembled and annotated genome of the fairy-ring fungus Marasmius oreades.</title>
        <authorList>
            <person name="Hiltunen M."/>
            <person name="Ament-Velasquez S.L."/>
            <person name="Johannesson H."/>
        </authorList>
    </citation>
    <scope>NUCLEOTIDE SEQUENCE</scope>
    <source>
        <strain evidence="1">03SP1</strain>
    </source>
</reference>
<evidence type="ECO:0000313" key="2">
    <source>
        <dbReference type="Proteomes" id="UP001049176"/>
    </source>
</evidence>
<evidence type="ECO:0000313" key="1">
    <source>
        <dbReference type="EMBL" id="KAG7087708.1"/>
    </source>
</evidence>
<dbReference type="EMBL" id="CM032189">
    <property type="protein sequence ID" value="KAG7087708.1"/>
    <property type="molecule type" value="Genomic_DNA"/>
</dbReference>
<keyword evidence="2" id="KW-1185">Reference proteome</keyword>
<gene>
    <name evidence="1" type="ORF">E1B28_013655</name>
</gene>
<protein>
    <submittedName>
        <fullName evidence="1">Uncharacterized protein</fullName>
    </submittedName>
</protein>
<accession>A0A9P7UN05</accession>
<dbReference type="RefSeq" id="XP_043004179.1">
    <property type="nucleotide sequence ID" value="XM_043158824.1"/>
</dbReference>
<name>A0A9P7UN05_9AGAR</name>
<sequence>MNKGVNTPTEPTNTPYIPSEVEAKHYLHGLYSKPRFIARSSTDIWTKLTGLEVYLEPKELSPLSPHHLSEVWEVTVSLAMVDYLLRNEVQFTILNPLRIGVASKPSPPTFIMIGINHDTLSSQTGIEVAVNCRSILLQNQIGDVHVLVCKYKYQRSAMMYKPAIRTDPATILHEPFSTTLGIPICNAKTSNFEGTGGLHQLYQTPASSTSSQRGTFSSILTRTHYTNSVRAVSIICLSRMKIKQINRELEATDKLEDEDDVIAEQEEAEKVITAFKELLTTVTTDWEDKENCIIGHVTLSPPLTFNYGKDGFMDDWAMIEMYPSMISKLNFIGNAIDLGYVGYYELMAWMYPHPANPSSFKYPCDRLLQFFGTVSNQEMFRLDPKTGDHNNDPVIMVLKNGNASNLTVSQLNTICAFTCEPIKGKPGVVSKEVTVLLRNSKSGPFSEPGDSGSVNARKTHQANRSTNLLLLVFSKSGSLKVWLVEGYAFFDLSR</sequence>
<organism evidence="1 2">
    <name type="scientific">Marasmius oreades</name>
    <name type="common">fairy-ring Marasmius</name>
    <dbReference type="NCBI Taxonomy" id="181124"/>
    <lineage>
        <taxon>Eukaryota</taxon>
        <taxon>Fungi</taxon>
        <taxon>Dikarya</taxon>
        <taxon>Basidiomycota</taxon>
        <taxon>Agaricomycotina</taxon>
        <taxon>Agaricomycetes</taxon>
        <taxon>Agaricomycetidae</taxon>
        <taxon>Agaricales</taxon>
        <taxon>Marasmiineae</taxon>
        <taxon>Marasmiaceae</taxon>
        <taxon>Marasmius</taxon>
    </lineage>
</organism>
<dbReference type="GeneID" id="66082730"/>